<dbReference type="GO" id="GO:0003989">
    <property type="term" value="F:acetyl-CoA carboxylase activity"/>
    <property type="evidence" value="ECO:0007669"/>
    <property type="project" value="UniProtKB-ARBA"/>
</dbReference>
<dbReference type="FunFam" id="3.90.226.10:FF:000016">
    <property type="entry name" value="Propionyl-CoA carboxylase, beta subunit"/>
    <property type="match status" value="1"/>
</dbReference>
<dbReference type="InterPro" id="IPR029045">
    <property type="entry name" value="ClpP/crotonase-like_dom_sf"/>
</dbReference>
<dbReference type="GO" id="GO:0009317">
    <property type="term" value="C:acetyl-CoA carboxylase complex"/>
    <property type="evidence" value="ECO:0007669"/>
    <property type="project" value="UniProtKB-ARBA"/>
</dbReference>
<protein>
    <submittedName>
        <fullName evidence="5">Methylmalonyl-CoA carboxyltransferase</fullName>
    </submittedName>
</protein>
<dbReference type="AlphaFoldDB" id="A0A3G1KZD6"/>
<evidence type="ECO:0000256" key="1">
    <source>
        <dbReference type="ARBA" id="ARBA00006102"/>
    </source>
</evidence>
<dbReference type="PROSITE" id="PS50980">
    <property type="entry name" value="COA_CT_NTER"/>
    <property type="match status" value="1"/>
</dbReference>
<dbReference type="KEGG" id="fwa:DCMF_26035"/>
<dbReference type="EMBL" id="CP017634">
    <property type="protein sequence ID" value="ATW27751.1"/>
    <property type="molecule type" value="Genomic_DNA"/>
</dbReference>
<dbReference type="InterPro" id="IPR051047">
    <property type="entry name" value="AccD/PCCB"/>
</dbReference>
<accession>A0A3G1KZD6</accession>
<dbReference type="GO" id="GO:0015977">
    <property type="term" value="P:carbon fixation"/>
    <property type="evidence" value="ECO:0007669"/>
    <property type="project" value="UniProtKB-ARBA"/>
</dbReference>
<dbReference type="GO" id="GO:0016740">
    <property type="term" value="F:transferase activity"/>
    <property type="evidence" value="ECO:0007669"/>
    <property type="project" value="UniProtKB-KW"/>
</dbReference>
<proteinExistence type="inferred from homology"/>
<organism evidence="5 6">
    <name type="scientific">Formimonas warabiya</name>
    <dbReference type="NCBI Taxonomy" id="1761012"/>
    <lineage>
        <taxon>Bacteria</taxon>
        <taxon>Bacillati</taxon>
        <taxon>Bacillota</taxon>
        <taxon>Clostridia</taxon>
        <taxon>Eubacteriales</taxon>
        <taxon>Peptococcaceae</taxon>
        <taxon>Candidatus Formimonas</taxon>
    </lineage>
</organism>
<dbReference type="FunFam" id="3.90.226.10:FF:000017">
    <property type="entry name" value="Propionyl-CoA carboxylase subunit beta 5"/>
    <property type="match status" value="1"/>
</dbReference>
<dbReference type="InterPro" id="IPR011762">
    <property type="entry name" value="COA_CT_N"/>
</dbReference>
<dbReference type="GO" id="GO:0004658">
    <property type="term" value="F:propionyl-CoA carboxylase activity"/>
    <property type="evidence" value="ECO:0007669"/>
    <property type="project" value="UniProtKB-ARBA"/>
</dbReference>
<dbReference type="PANTHER" id="PTHR43842">
    <property type="entry name" value="PROPIONYL-COA CARBOXYLASE BETA CHAIN"/>
    <property type="match status" value="1"/>
</dbReference>
<keyword evidence="5" id="KW-0808">Transferase</keyword>
<dbReference type="RefSeq" id="WP_148137132.1">
    <property type="nucleotide sequence ID" value="NZ_CP017634.1"/>
</dbReference>
<dbReference type="PANTHER" id="PTHR43842:SF2">
    <property type="entry name" value="PROPIONYL-COA CARBOXYLASE BETA CHAIN, MITOCHONDRIAL"/>
    <property type="match status" value="1"/>
</dbReference>
<gene>
    <name evidence="5" type="ORF">DCMF_26035</name>
</gene>
<feature type="domain" description="CoA carboxyltransferase C-terminal" evidence="4">
    <location>
        <begin position="259"/>
        <end position="498"/>
    </location>
</feature>
<dbReference type="Gene3D" id="3.90.226.10">
    <property type="entry name" value="2-enoyl-CoA Hydratase, Chain A, domain 1"/>
    <property type="match status" value="2"/>
</dbReference>
<dbReference type="PROSITE" id="PS50989">
    <property type="entry name" value="COA_CT_CTER"/>
    <property type="match status" value="1"/>
</dbReference>
<evidence type="ECO:0000256" key="2">
    <source>
        <dbReference type="SAM" id="MobiDB-lite"/>
    </source>
</evidence>
<name>A0A3G1KZD6_FORW1</name>
<reference evidence="5 6" key="1">
    <citation type="submission" date="2016-10" db="EMBL/GenBank/DDBJ databases">
        <title>Complete Genome Sequence of Peptococcaceae strain DCMF.</title>
        <authorList>
            <person name="Edwards R.J."/>
            <person name="Holland S.I."/>
            <person name="Deshpande N.P."/>
            <person name="Wong Y.K."/>
            <person name="Ertan H."/>
            <person name="Manefield M."/>
            <person name="Russell T.L."/>
            <person name="Lee M.J."/>
        </authorList>
    </citation>
    <scope>NUCLEOTIDE SEQUENCE [LARGE SCALE GENOMIC DNA]</scope>
    <source>
        <strain evidence="5 6">DCMF</strain>
    </source>
</reference>
<dbReference type="OrthoDB" id="9803706at2"/>
<dbReference type="Proteomes" id="UP000323521">
    <property type="component" value="Chromosome"/>
</dbReference>
<sequence>MSREEKLARLAAKREKVLKGGGDSKTEKQHKEGKLTARERIHKLLDQGSFVELDQFVVHRGIEFGMQDVDAPGEGVVTGYGTIDGRLVYLFSQDFTVLGGSLGEMHAAKICKVMDLAVKMGAPFIGINDSGGARIQEGIDALNGYGKIFKQNTFASGVIPQISVIMGPCAGGAVYSPALTDFIFMVNRIGQMYITGPQVIKAVTGEEVSAEDLGGAMTHNQVSGNAHFFATDEEECMNQIKRLLSFLPSHNLDSLSVWESNDPVDRMDEMLQTVVPDDPNKAYNMGDVITALADNREFFEIQPHFAQNIIIGFLRLHGMPVGVIANQPKVMAGCLDINCSDKASRFIRFCDAFGIPLLTIVDTPGYLPGVGQEHGGIIRHGAKLLYAYSEATVPKIQLITRKAYGGAYLAMCAKSLGADMAIAWPSAQIAVMGAQGAANIVFRKEIEGAENPQEKRKEKIADYEERFSHPYCAAARGFADLVIEPERTRYYLIKSLESLVTKRESRPGKKHGNIPV</sequence>
<dbReference type="InterPro" id="IPR011763">
    <property type="entry name" value="COA_CT_C"/>
</dbReference>
<evidence type="ECO:0000259" key="4">
    <source>
        <dbReference type="PROSITE" id="PS50989"/>
    </source>
</evidence>
<evidence type="ECO:0000259" key="3">
    <source>
        <dbReference type="PROSITE" id="PS50980"/>
    </source>
</evidence>
<dbReference type="Pfam" id="PF01039">
    <property type="entry name" value="Carboxyl_trans"/>
    <property type="match status" value="1"/>
</dbReference>
<evidence type="ECO:0000313" key="6">
    <source>
        <dbReference type="Proteomes" id="UP000323521"/>
    </source>
</evidence>
<comment type="similarity">
    <text evidence="1">Belongs to the AccD/PCCB family.</text>
</comment>
<dbReference type="InterPro" id="IPR034733">
    <property type="entry name" value="AcCoA_carboxyl_beta"/>
</dbReference>
<keyword evidence="6" id="KW-1185">Reference proteome</keyword>
<feature type="domain" description="CoA carboxyltransferase N-terminal" evidence="3">
    <location>
        <begin position="3"/>
        <end position="259"/>
    </location>
</feature>
<feature type="region of interest" description="Disordered" evidence="2">
    <location>
        <begin position="13"/>
        <end position="34"/>
    </location>
</feature>
<dbReference type="SUPFAM" id="SSF52096">
    <property type="entry name" value="ClpP/crotonase"/>
    <property type="match status" value="2"/>
</dbReference>
<evidence type="ECO:0000313" key="5">
    <source>
        <dbReference type="EMBL" id="ATW27751.1"/>
    </source>
</evidence>